<dbReference type="PROSITE" id="PS51186">
    <property type="entry name" value="GNAT"/>
    <property type="match status" value="1"/>
</dbReference>
<keyword evidence="2" id="KW-0689">Ribosomal protein</keyword>
<dbReference type="GO" id="GO:0005840">
    <property type="term" value="C:ribosome"/>
    <property type="evidence" value="ECO:0007669"/>
    <property type="project" value="UniProtKB-KW"/>
</dbReference>
<reference evidence="2 3" key="1">
    <citation type="journal article" date="2015" name="Stand. Genomic Sci.">
        <title>Genomic Encyclopedia of Bacterial and Archaeal Type Strains, Phase III: the genomes of soil and plant-associated and newly described type strains.</title>
        <authorList>
            <person name="Whitman W.B."/>
            <person name="Woyke T."/>
            <person name="Klenk H.P."/>
            <person name="Zhou Y."/>
            <person name="Lilburn T.G."/>
            <person name="Beck B.J."/>
            <person name="De Vos P."/>
            <person name="Vandamme P."/>
            <person name="Eisen J.A."/>
            <person name="Garrity G."/>
            <person name="Hugenholtz P."/>
            <person name="Kyrpides N.C."/>
        </authorList>
    </citation>
    <scope>NUCLEOTIDE SEQUENCE [LARGE SCALE GENOMIC DNA]</scope>
    <source>
        <strain evidence="2 3">CGMCC 1.2546</strain>
    </source>
</reference>
<accession>A0A562NW99</accession>
<dbReference type="SUPFAM" id="SSF55729">
    <property type="entry name" value="Acyl-CoA N-acyltransferases (Nat)"/>
    <property type="match status" value="1"/>
</dbReference>
<evidence type="ECO:0000259" key="1">
    <source>
        <dbReference type="PROSITE" id="PS51186"/>
    </source>
</evidence>
<dbReference type="Pfam" id="PF00583">
    <property type="entry name" value="Acetyltransf_1"/>
    <property type="match status" value="1"/>
</dbReference>
<dbReference type="PANTHER" id="PTHR43138:SF1">
    <property type="entry name" value="N-ACETYLTRANSFERASE ACA1"/>
    <property type="match status" value="1"/>
</dbReference>
<dbReference type="EMBL" id="VLKT01000016">
    <property type="protein sequence ID" value="TWI36351.1"/>
    <property type="molecule type" value="Genomic_DNA"/>
</dbReference>
<dbReference type="PANTHER" id="PTHR43138">
    <property type="entry name" value="ACETYLTRANSFERASE, GNAT FAMILY"/>
    <property type="match status" value="1"/>
</dbReference>
<protein>
    <submittedName>
        <fullName evidence="2">Ribosomal protein S18 acetylase RimI-like enzyme</fullName>
    </submittedName>
</protein>
<keyword evidence="3" id="KW-1185">Reference proteome</keyword>
<dbReference type="Gene3D" id="3.40.630.30">
    <property type="match status" value="1"/>
</dbReference>
<dbReference type="InterPro" id="IPR016181">
    <property type="entry name" value="Acyl_CoA_acyltransferase"/>
</dbReference>
<dbReference type="InterPro" id="IPR000182">
    <property type="entry name" value="GNAT_dom"/>
</dbReference>
<feature type="domain" description="N-acetyltransferase" evidence="1">
    <location>
        <begin position="14"/>
        <end position="173"/>
    </location>
</feature>
<organism evidence="2 3">
    <name type="scientific">Mesorhizobium tianshanense</name>
    <dbReference type="NCBI Taxonomy" id="39844"/>
    <lineage>
        <taxon>Bacteria</taxon>
        <taxon>Pseudomonadati</taxon>
        <taxon>Pseudomonadota</taxon>
        <taxon>Alphaproteobacteria</taxon>
        <taxon>Hyphomicrobiales</taxon>
        <taxon>Phyllobacteriaceae</taxon>
        <taxon>Mesorhizobium</taxon>
    </lineage>
</organism>
<keyword evidence="2" id="KW-0687">Ribonucleoprotein</keyword>
<dbReference type="Proteomes" id="UP000317122">
    <property type="component" value="Unassembled WGS sequence"/>
</dbReference>
<name>A0A562NW99_9HYPH</name>
<comment type="caution">
    <text evidence="2">The sequence shown here is derived from an EMBL/GenBank/DDBJ whole genome shotgun (WGS) entry which is preliminary data.</text>
</comment>
<dbReference type="GO" id="GO:0016747">
    <property type="term" value="F:acyltransferase activity, transferring groups other than amino-acyl groups"/>
    <property type="evidence" value="ECO:0007669"/>
    <property type="project" value="InterPro"/>
</dbReference>
<dbReference type="CDD" id="cd04301">
    <property type="entry name" value="NAT_SF"/>
    <property type="match status" value="1"/>
</dbReference>
<proteinExistence type="predicted"/>
<dbReference type="InterPro" id="IPR052742">
    <property type="entry name" value="Mito_N-acetyltransferase"/>
</dbReference>
<gene>
    <name evidence="2" type="ORF">IQ26_02864</name>
</gene>
<dbReference type="AlphaFoldDB" id="A0A562NW99"/>
<evidence type="ECO:0000313" key="3">
    <source>
        <dbReference type="Proteomes" id="UP000317122"/>
    </source>
</evidence>
<evidence type="ECO:0000313" key="2">
    <source>
        <dbReference type="EMBL" id="TWI36351.1"/>
    </source>
</evidence>
<sequence length="173" mass="19126">MIGAHLLQDILTVLTIRPAAPADTDAIWSILEPVLRAGETYALPREWNRRQALEYWFSDGHEVFVADDGGDVIGCYYLHANQRGGGAHVANCGYITSAASSGRGVATAMCEHSLQRAAEQGYRAMQFNLVISTNERAVNLWRRLGFDIVGTIPKAFEHPRLGFVDALVMHRML</sequence>